<accession>A0ABZ2LEP2</accession>
<evidence type="ECO:0000313" key="1">
    <source>
        <dbReference type="EMBL" id="WXB09245.1"/>
    </source>
</evidence>
<keyword evidence="2" id="KW-1185">Reference proteome</keyword>
<evidence type="ECO:0000313" key="2">
    <source>
        <dbReference type="Proteomes" id="UP001374803"/>
    </source>
</evidence>
<dbReference type="EMBL" id="CP089983">
    <property type="protein sequence ID" value="WXB09245.1"/>
    <property type="molecule type" value="Genomic_DNA"/>
</dbReference>
<gene>
    <name evidence="1" type="ORF">LVJ94_18665</name>
</gene>
<dbReference type="RefSeq" id="WP_394838916.1">
    <property type="nucleotide sequence ID" value="NZ_CP089929.1"/>
</dbReference>
<organism evidence="1 2">
    <name type="scientific">Pendulispora rubella</name>
    <dbReference type="NCBI Taxonomy" id="2741070"/>
    <lineage>
        <taxon>Bacteria</taxon>
        <taxon>Pseudomonadati</taxon>
        <taxon>Myxococcota</taxon>
        <taxon>Myxococcia</taxon>
        <taxon>Myxococcales</taxon>
        <taxon>Sorangiineae</taxon>
        <taxon>Pendulisporaceae</taxon>
        <taxon>Pendulispora</taxon>
    </lineage>
</organism>
<proteinExistence type="predicted"/>
<dbReference type="Proteomes" id="UP001374803">
    <property type="component" value="Chromosome"/>
</dbReference>
<name>A0ABZ2LEP2_9BACT</name>
<protein>
    <submittedName>
        <fullName evidence="1">Uncharacterized protein</fullName>
    </submittedName>
</protein>
<sequence>MLTSADVISEGAARVENDGAVWYGSTSLIVTVPFEKSEERDLFAEVAARDPHVRVRALRIAKREAAIRAAAPLGRASCELRIEPDERGLRIDVDIQAPLIEERRRGRMRGDVPL</sequence>
<reference evidence="1" key="1">
    <citation type="submission" date="2021-12" db="EMBL/GenBank/DDBJ databases">
        <title>Discovery of the Pendulisporaceae a myxobacterial family with distinct sporulation behavior and unique specialized metabolism.</title>
        <authorList>
            <person name="Garcia R."/>
            <person name="Popoff A."/>
            <person name="Bader C.D."/>
            <person name="Loehr J."/>
            <person name="Walesch S."/>
            <person name="Walt C."/>
            <person name="Boldt J."/>
            <person name="Bunk B."/>
            <person name="Haeckl F.J.F.P.J."/>
            <person name="Gunesch A.P."/>
            <person name="Birkelbach J."/>
            <person name="Nuebel U."/>
            <person name="Pietschmann T."/>
            <person name="Bach T."/>
            <person name="Mueller R."/>
        </authorList>
    </citation>
    <scope>NUCLEOTIDE SEQUENCE</scope>
    <source>
        <strain evidence="1">MSr11367</strain>
    </source>
</reference>